<evidence type="ECO:0000259" key="2">
    <source>
        <dbReference type="Pfam" id="PF12550"/>
    </source>
</evidence>
<dbReference type="OrthoDB" id="3033349at2759"/>
<organism evidence="4 5">
    <name type="scientific">Panaeolus cyanescens</name>
    <dbReference type="NCBI Taxonomy" id="181874"/>
    <lineage>
        <taxon>Eukaryota</taxon>
        <taxon>Fungi</taxon>
        <taxon>Dikarya</taxon>
        <taxon>Basidiomycota</taxon>
        <taxon>Agaricomycotina</taxon>
        <taxon>Agaricomycetes</taxon>
        <taxon>Agaricomycetidae</taxon>
        <taxon>Agaricales</taxon>
        <taxon>Agaricineae</taxon>
        <taxon>Galeropsidaceae</taxon>
        <taxon>Panaeolus</taxon>
    </lineage>
</organism>
<comment type="caution">
    <text evidence="4">The sequence shown here is derived from an EMBL/GenBank/DDBJ whole genome shotgun (WGS) entry which is preliminary data.</text>
</comment>
<sequence length="887" mass="100890">DKFLESKTESQSQSQPRALTAEEKLQVLEQENAQANIELRQKLVSNKETLKSYSRHISNYEKWFIQKEKDRHQSNPAWIPDSPHPITATKATQFLNYELNRLKVKRAFSGKELNDTSLGRSSIQQAINALEWHRKTHQREPQYMNDPASSIPLRMCGDIRDIELGSKSREPERQAKSQDMKIKGVTSRTFETKTLVEMANDYLSKPKGKSKVNIYCALRDRAMLLLSTSMAFRGNNTRKILLSDIQTEDIPMMDIDNDCEIKYHVKSDEVPSFIPTFKDENDPEDKGFRSWHLNKLFPAKDSETKEMSSDNHRDRFNQKKNDLELSHEQVTHAGRTYAATTAIANGASGESVRALGIWSQPDSFSVYNHSLPVEAMVAAAGFNARHPESYFIARSLLDPPQSLLLSIFPWVEREQQALKDRIIADSRAEDGVLGHFLNMLVFLRCIILQDAAVLFQQFPDAPIWKYAPFNSVEFKSFSAQSTAIIQQAEESARQSLSNLPSNIANTFRGSMVTTHARQLEHQQIVQASTSHLSTQLTYLGGAVNSLATVLSAPTANPSRKRKAYADIKQSLQDVHIDADQSNQMCLVKRPHHDPDRPAKVPRLQLMDRDPNIDPALYDLDDLAVVSSESSNSAIMPQPEASHGAPLHEVAHTSQILPPGPLSLSRALAQSSVQPPLSSVTHFDGPSMKPPFASGGGNIYSQTTFPIDATNISIQSLQLKKILELEKKIEVAILRRHVFEWVDGEWLPVFLDFWKPPKRSGNAVAPTLEDLWTEYKHGFDGQMSLETLEQHWDKRWRRNEGRLRTEMSRRMKVISLIKIFQERFAWDAEFSIKFLKQEYPDITSTSRRMIEFLQKKSRDEQGKDQPNVNLVIAAAERYYNTLRDTVRE</sequence>
<evidence type="ECO:0000313" key="5">
    <source>
        <dbReference type="Proteomes" id="UP000284842"/>
    </source>
</evidence>
<evidence type="ECO:0008006" key="6">
    <source>
        <dbReference type="Google" id="ProtNLM"/>
    </source>
</evidence>
<dbReference type="Proteomes" id="UP000284842">
    <property type="component" value="Unassembled WGS sequence"/>
</dbReference>
<dbReference type="AlphaFoldDB" id="A0A409WXZ2"/>
<feature type="non-terminal residue" evidence="4">
    <location>
        <position position="1"/>
    </location>
</feature>
<protein>
    <recommendedName>
        <fullName evidence="6">Ndc10 domain-containing protein</fullName>
    </recommendedName>
</protein>
<evidence type="ECO:0000313" key="4">
    <source>
        <dbReference type="EMBL" id="PPQ83383.1"/>
    </source>
</evidence>
<name>A0A409WXZ2_9AGAR</name>
<dbReference type="Pfam" id="PF12550">
    <property type="entry name" value="GCR1_C"/>
    <property type="match status" value="1"/>
</dbReference>
<feature type="domain" description="Ndc10" evidence="3">
    <location>
        <begin position="321"/>
        <end position="474"/>
    </location>
</feature>
<accession>A0A409WXZ2</accession>
<evidence type="ECO:0000256" key="1">
    <source>
        <dbReference type="SAM" id="Coils"/>
    </source>
</evidence>
<gene>
    <name evidence="4" type="ORF">CVT24_006465</name>
</gene>
<keyword evidence="5" id="KW-1185">Reference proteome</keyword>
<reference evidence="4 5" key="1">
    <citation type="journal article" date="2018" name="Evol. Lett.">
        <title>Horizontal gene cluster transfer increased hallucinogenic mushroom diversity.</title>
        <authorList>
            <person name="Reynolds H.T."/>
            <person name="Vijayakumar V."/>
            <person name="Gluck-Thaler E."/>
            <person name="Korotkin H.B."/>
            <person name="Matheny P.B."/>
            <person name="Slot J.C."/>
        </authorList>
    </citation>
    <scope>NUCLEOTIDE SEQUENCE [LARGE SCALE GENOMIC DNA]</scope>
    <source>
        <strain evidence="4 5">2629</strain>
    </source>
</reference>
<proteinExistence type="predicted"/>
<dbReference type="InParanoid" id="A0A409WXZ2"/>
<dbReference type="GO" id="GO:0003677">
    <property type="term" value="F:DNA binding"/>
    <property type="evidence" value="ECO:0007669"/>
    <property type="project" value="InterPro"/>
</dbReference>
<dbReference type="Gene3D" id="1.10.443.20">
    <property type="entry name" value="Centromere DNA-binding protein complex CBF3 subunit, domain 2"/>
    <property type="match status" value="1"/>
</dbReference>
<feature type="domain" description="Transcription activator GCR1-like" evidence="2">
    <location>
        <begin position="766"/>
        <end position="821"/>
    </location>
</feature>
<evidence type="ECO:0000259" key="3">
    <source>
        <dbReference type="Pfam" id="PF16787"/>
    </source>
</evidence>
<dbReference type="InterPro" id="IPR031872">
    <property type="entry name" value="NDC10_II"/>
</dbReference>
<keyword evidence="1" id="KW-0175">Coiled coil</keyword>
<dbReference type="SUPFAM" id="SSF56349">
    <property type="entry name" value="DNA breaking-rejoining enzymes"/>
    <property type="match status" value="1"/>
</dbReference>
<dbReference type="InterPro" id="IPR038279">
    <property type="entry name" value="Ndc10_dom2_sf"/>
</dbReference>
<dbReference type="Pfam" id="PF16787">
    <property type="entry name" value="NDC10_II"/>
    <property type="match status" value="1"/>
</dbReference>
<feature type="coiled-coil region" evidence="1">
    <location>
        <begin position="18"/>
        <end position="45"/>
    </location>
</feature>
<dbReference type="InterPro" id="IPR011010">
    <property type="entry name" value="DNA_brk_join_enz"/>
</dbReference>
<dbReference type="EMBL" id="NHTK01005035">
    <property type="protein sequence ID" value="PPQ83383.1"/>
    <property type="molecule type" value="Genomic_DNA"/>
</dbReference>
<dbReference type="InterPro" id="IPR022210">
    <property type="entry name" value="TF_GCR1-like"/>
</dbReference>